<dbReference type="STRING" id="1783.BST44_23885"/>
<accession>A0A1X0K603</accession>
<feature type="domain" description="Mammalian cell entry C-terminal" evidence="4">
    <location>
        <begin position="120"/>
        <end position="293"/>
    </location>
</feature>
<dbReference type="GeneID" id="77302920"/>
<dbReference type="InterPro" id="IPR005693">
    <property type="entry name" value="Mce"/>
</dbReference>
<dbReference type="Pfam" id="PF11887">
    <property type="entry name" value="Mce4_CUP1"/>
    <property type="match status" value="1"/>
</dbReference>
<evidence type="ECO:0000259" key="3">
    <source>
        <dbReference type="Pfam" id="PF02470"/>
    </source>
</evidence>
<dbReference type="OrthoDB" id="4741753at2"/>
<evidence type="ECO:0000313" key="6">
    <source>
        <dbReference type="Proteomes" id="UP000192601"/>
    </source>
</evidence>
<keyword evidence="2" id="KW-0812">Transmembrane</keyword>
<dbReference type="InterPro" id="IPR003399">
    <property type="entry name" value="Mce/MlaD"/>
</dbReference>
<reference evidence="5 6" key="1">
    <citation type="submission" date="2017-02" db="EMBL/GenBank/DDBJ databases">
        <title>The new phylogeny of genus Mycobacterium.</title>
        <authorList>
            <person name="Tortoli E."/>
            <person name="Trovato A."/>
            <person name="Cirillo D.M."/>
        </authorList>
    </citation>
    <scope>NUCLEOTIDE SEQUENCE [LARGE SCALE GENOMIC DNA]</scope>
    <source>
        <strain evidence="5 6">DSM 43992</strain>
    </source>
</reference>
<comment type="caution">
    <text evidence="5">The sequence shown here is derived from an EMBL/GenBank/DDBJ whole genome shotgun (WGS) entry which is preliminary data.</text>
</comment>
<dbReference type="Pfam" id="PF02470">
    <property type="entry name" value="MlaD"/>
    <property type="match status" value="1"/>
</dbReference>
<protein>
    <submittedName>
        <fullName evidence="5">MCE family protein</fullName>
    </submittedName>
</protein>
<feature type="domain" description="Mce/MlaD" evidence="3">
    <location>
        <begin position="41"/>
        <end position="115"/>
    </location>
</feature>
<organism evidence="5 6">
    <name type="scientific">Mycobacterium scrofulaceum</name>
    <dbReference type="NCBI Taxonomy" id="1783"/>
    <lineage>
        <taxon>Bacteria</taxon>
        <taxon>Bacillati</taxon>
        <taxon>Actinomycetota</taxon>
        <taxon>Actinomycetes</taxon>
        <taxon>Mycobacteriales</taxon>
        <taxon>Mycobacteriaceae</taxon>
        <taxon>Mycobacterium</taxon>
    </lineage>
</organism>
<dbReference type="PANTHER" id="PTHR33371:SF16">
    <property type="entry name" value="MCE-FAMILY PROTEIN MCE3F"/>
    <property type="match status" value="1"/>
</dbReference>
<sequence>MRLGLQIWIKLSIFAAVSGIAAAVTVFGYIKVENLIPGLGQYKVTVQLSQAGGLYKRANVTYRGTYVGRVKDVRITPTGVDAVLLLKSGLDIPSDLDAQVHSQSSVGEQYVSLLPRNGNSRPLRDGDVIPENHTSVPPDINTLLNATNRALEAIPRDNLKTVIDESYTAVGGLGPELSRIVKGSTALATDARKNVDSLTALIDQSQPVLDSQAGTSPSILAWSKHLATITDQLQGHDAAVAGVLEKGGPAANEVRQLFDRLRPTLPIMLANLVSIGQVAVTYRNDIEQLLVLLPQATAVQAGGDVPNMGTKQAYRGYYLDFNLNLNLPPLCTTGFLPAQQHRVPEVDYPDRPAGDLYCRAPQDSPLAVRGVRNVPCETVPGKRAPTVKMCESNEHYVPLNDGFNWKGDPNATLSGQGIPQLPPGSPPAVAGPPASAPPPIAAAQYDPATGTYIGPDGHQYTQSDLAQTAPKDKTWQTMLMPPGS</sequence>
<dbReference type="PANTHER" id="PTHR33371">
    <property type="entry name" value="INTERMEMBRANE PHOSPHOLIPID TRANSPORT SYSTEM BINDING PROTEIN MLAD-RELATED"/>
    <property type="match status" value="1"/>
</dbReference>
<name>A0A1X0K603_MYCSC</name>
<proteinExistence type="predicted"/>
<dbReference type="InterPro" id="IPR024516">
    <property type="entry name" value="Mce_C"/>
</dbReference>
<evidence type="ECO:0000313" key="5">
    <source>
        <dbReference type="EMBL" id="ORB70305.1"/>
    </source>
</evidence>
<dbReference type="AlphaFoldDB" id="A0A1X0K603"/>
<dbReference type="EMBL" id="MVIJ01000050">
    <property type="protein sequence ID" value="ORB70305.1"/>
    <property type="molecule type" value="Genomic_DNA"/>
</dbReference>
<feature type="region of interest" description="Disordered" evidence="1">
    <location>
        <begin position="408"/>
        <end position="440"/>
    </location>
</feature>
<feature type="transmembrane region" description="Helical" evidence="2">
    <location>
        <begin position="7"/>
        <end position="30"/>
    </location>
</feature>
<gene>
    <name evidence="5" type="ORF">BST44_23885</name>
</gene>
<keyword evidence="6" id="KW-1185">Reference proteome</keyword>
<dbReference type="RefSeq" id="WP_026071521.1">
    <property type="nucleotide sequence ID" value="NZ_MVIJ01000050.1"/>
</dbReference>
<evidence type="ECO:0000256" key="2">
    <source>
        <dbReference type="SAM" id="Phobius"/>
    </source>
</evidence>
<keyword evidence="2" id="KW-0472">Membrane</keyword>
<evidence type="ECO:0000256" key="1">
    <source>
        <dbReference type="SAM" id="MobiDB-lite"/>
    </source>
</evidence>
<keyword evidence="2" id="KW-1133">Transmembrane helix</keyword>
<evidence type="ECO:0000259" key="4">
    <source>
        <dbReference type="Pfam" id="PF11887"/>
    </source>
</evidence>
<dbReference type="Proteomes" id="UP000192601">
    <property type="component" value="Unassembled WGS sequence"/>
</dbReference>
<dbReference type="GO" id="GO:0005576">
    <property type="term" value="C:extracellular region"/>
    <property type="evidence" value="ECO:0007669"/>
    <property type="project" value="TreeGrafter"/>
</dbReference>
<feature type="compositionally biased region" description="Pro residues" evidence="1">
    <location>
        <begin position="420"/>
        <end position="440"/>
    </location>
</feature>
<dbReference type="InterPro" id="IPR052336">
    <property type="entry name" value="MlaD_Phospholipid_Transporter"/>
</dbReference>
<dbReference type="NCBIfam" id="TIGR00996">
    <property type="entry name" value="Mtu_fam_mce"/>
    <property type="match status" value="1"/>
</dbReference>